<dbReference type="NCBIfam" id="TIGR04057">
    <property type="entry name" value="SusC_RagA_signa"/>
    <property type="match status" value="1"/>
</dbReference>
<keyword evidence="3 8" id="KW-1134">Transmembrane beta strand</keyword>
<evidence type="ECO:0000256" key="6">
    <source>
        <dbReference type="ARBA" id="ARBA00023136"/>
    </source>
</evidence>
<gene>
    <name evidence="12" type="ORF">CLA01_12970</name>
</gene>
<feature type="domain" description="TonB-dependent receptor plug" evidence="11">
    <location>
        <begin position="54"/>
        <end position="184"/>
    </location>
</feature>
<dbReference type="InterPro" id="IPR023997">
    <property type="entry name" value="TonB-dep_OMP_SusC/RagA_CS"/>
</dbReference>
<evidence type="ECO:0000259" key="10">
    <source>
        <dbReference type="Pfam" id="PF00593"/>
    </source>
</evidence>
<dbReference type="SUPFAM" id="SSF56935">
    <property type="entry name" value="Porins"/>
    <property type="match status" value="1"/>
</dbReference>
<protein>
    <submittedName>
        <fullName evidence="12">SusC/RagA family TonB-linked outer membrane protein</fullName>
    </submittedName>
</protein>
<evidence type="ECO:0000259" key="11">
    <source>
        <dbReference type="Pfam" id="PF07715"/>
    </source>
</evidence>
<dbReference type="Pfam" id="PF00593">
    <property type="entry name" value="TonB_dep_Rec_b-barrel"/>
    <property type="match status" value="1"/>
</dbReference>
<name>A0A511Y7S8_9FLAO</name>
<dbReference type="InterPro" id="IPR036942">
    <property type="entry name" value="Beta-barrel_TonB_sf"/>
</dbReference>
<evidence type="ECO:0000313" key="12">
    <source>
        <dbReference type="EMBL" id="GEN71225.1"/>
    </source>
</evidence>
<proteinExistence type="inferred from homology"/>
<keyword evidence="5 9" id="KW-0798">TonB box</keyword>
<dbReference type="EMBL" id="BJYI01000004">
    <property type="protein sequence ID" value="GEN71225.1"/>
    <property type="molecule type" value="Genomic_DNA"/>
</dbReference>
<dbReference type="Gene3D" id="2.170.130.10">
    <property type="entry name" value="TonB-dependent receptor, plug domain"/>
    <property type="match status" value="1"/>
</dbReference>
<comment type="caution">
    <text evidence="12">The sequence shown here is derived from an EMBL/GenBank/DDBJ whole genome shotgun (WGS) entry which is preliminary data.</text>
</comment>
<keyword evidence="2 8" id="KW-0813">Transport</keyword>
<organism evidence="12 13">
    <name type="scientific">Chryseobacterium lathyri</name>
    <dbReference type="NCBI Taxonomy" id="395933"/>
    <lineage>
        <taxon>Bacteria</taxon>
        <taxon>Pseudomonadati</taxon>
        <taxon>Bacteroidota</taxon>
        <taxon>Flavobacteriia</taxon>
        <taxon>Flavobacteriales</taxon>
        <taxon>Weeksellaceae</taxon>
        <taxon>Chryseobacterium group</taxon>
        <taxon>Chryseobacterium</taxon>
    </lineage>
</organism>
<evidence type="ECO:0000256" key="4">
    <source>
        <dbReference type="ARBA" id="ARBA00022692"/>
    </source>
</evidence>
<comment type="subcellular location">
    <subcellularLocation>
        <location evidence="1 8">Cell outer membrane</location>
        <topology evidence="1 8">Multi-pass membrane protein</topology>
    </subcellularLocation>
</comment>
<keyword evidence="6 8" id="KW-0472">Membrane</keyword>
<keyword evidence="7 8" id="KW-0998">Cell outer membrane</keyword>
<dbReference type="InterPro" id="IPR012910">
    <property type="entry name" value="Plug_dom"/>
</dbReference>
<dbReference type="GO" id="GO:0009279">
    <property type="term" value="C:cell outer membrane"/>
    <property type="evidence" value="ECO:0007669"/>
    <property type="project" value="UniProtKB-SubCell"/>
</dbReference>
<feature type="domain" description="TonB-dependent receptor-like beta-barrel" evidence="10">
    <location>
        <begin position="360"/>
        <end position="799"/>
    </location>
</feature>
<dbReference type="InterPro" id="IPR000531">
    <property type="entry name" value="Beta-barrel_TonB"/>
</dbReference>
<dbReference type="InterPro" id="IPR039426">
    <property type="entry name" value="TonB-dep_rcpt-like"/>
</dbReference>
<reference evidence="12 13" key="1">
    <citation type="submission" date="2019-07" db="EMBL/GenBank/DDBJ databases">
        <title>Whole genome shotgun sequence of Chryseobacterium lathyri NBRC 105250.</title>
        <authorList>
            <person name="Hosoyama A."/>
            <person name="Uohara A."/>
            <person name="Ohji S."/>
            <person name="Ichikawa N."/>
        </authorList>
    </citation>
    <scope>NUCLEOTIDE SEQUENCE [LARGE SCALE GENOMIC DNA]</scope>
    <source>
        <strain evidence="12 13">NBRC 105250</strain>
    </source>
</reference>
<evidence type="ECO:0000256" key="2">
    <source>
        <dbReference type="ARBA" id="ARBA00022448"/>
    </source>
</evidence>
<evidence type="ECO:0000256" key="9">
    <source>
        <dbReference type="RuleBase" id="RU003357"/>
    </source>
</evidence>
<sequence>MVIIREKKNKSVSINEEFSPIPISKQDTIKPLASKETNIEEIVLNAGYYNVKDKERTGSIAKVSAKDIENQPVSNVLASVQGRMAGVSIVQNGGTPGGGYQVQIRGRNSLRTTTNSGMDGSQPLYVVDGVPVGNEMTSVFGGASIPLGSINPLNSINPNDIESIEVLKDADATSIYGSRGANGVILITTKKGRTGKLSLNFNTNYGISNVISNLKMMNTEQYLNMRQQAFSNSGITNYPATAYDVNGTWDKNRYTDWKKTLIGNTADFSNVLISLTGGSEQTNFLVSLGHNEQTTVFDHNFRYKTNNITSSLFHKSTDNKFQLSVNNMFSSQKNNVLNGDITGQVYILPPNAPALYKEDGSLNWENNTFNNPVAAYNGTYSYENLQFLTNIATRYELFPSFNVKLNAGINYQAFEEWALKPNTVNNPAYISGQSSAYSTASKSNQDRLSVILEPQLNWHYKNERHELDILVGASYQQETNKLGSMRGTGFESNVFIKNIAAAQTKTINDQVTSEYKYAAVFGRLNYQFDKKYILNITGRRDGSSRFGPNNRFANFAAVGAAWIFSKEDFLKDSKWLSFGKIRGSYGSTGSDNIGDYQFYDTYTVSSLIYNGVTGLIPSRLYNPDFSWEKTRKLEIALELAFLQNKINLTSAWYSNRSSNQLVGYQLPAVTGFPSVLANLNATVQNEGLEFELSARPLSTNQLTWETAFNISFPKNKLLSFPGLEGSTYSNQFIIGQPTSMVKLYNLEGIDPQTGQYKFTDYNGDGKVTSADDRQVVGDLSMKFFGGWNNTFRYKNWDVSFLFQFVSQKSRNYNYVIPSPGIINNLPIQALDVWSPSNPNGLYMPYKSSANPQHSLFQSSTASYSDASFIRLKNIELGYKLPLKEGLFKEVKIYIQGQNLVTWTKYFGIDPELGSGSFLPPLRTFSFGIQCKL</sequence>
<dbReference type="InterPro" id="IPR023996">
    <property type="entry name" value="TonB-dep_OMP_SusC/RagA"/>
</dbReference>
<evidence type="ECO:0000256" key="5">
    <source>
        <dbReference type="ARBA" id="ARBA00023077"/>
    </source>
</evidence>
<dbReference type="AlphaFoldDB" id="A0A511Y7S8"/>
<evidence type="ECO:0000256" key="1">
    <source>
        <dbReference type="ARBA" id="ARBA00004571"/>
    </source>
</evidence>
<dbReference type="Pfam" id="PF07715">
    <property type="entry name" value="Plug"/>
    <property type="match status" value="1"/>
</dbReference>
<dbReference type="Proteomes" id="UP000321150">
    <property type="component" value="Unassembled WGS sequence"/>
</dbReference>
<dbReference type="NCBIfam" id="TIGR04056">
    <property type="entry name" value="OMP_RagA_SusC"/>
    <property type="match status" value="1"/>
</dbReference>
<evidence type="ECO:0000256" key="7">
    <source>
        <dbReference type="ARBA" id="ARBA00023237"/>
    </source>
</evidence>
<keyword evidence="4 8" id="KW-0812">Transmembrane</keyword>
<evidence type="ECO:0000313" key="13">
    <source>
        <dbReference type="Proteomes" id="UP000321150"/>
    </source>
</evidence>
<evidence type="ECO:0000256" key="8">
    <source>
        <dbReference type="PROSITE-ProRule" id="PRU01360"/>
    </source>
</evidence>
<dbReference type="Gene3D" id="2.40.170.20">
    <property type="entry name" value="TonB-dependent receptor, beta-barrel domain"/>
    <property type="match status" value="1"/>
</dbReference>
<dbReference type="PROSITE" id="PS52016">
    <property type="entry name" value="TONB_DEPENDENT_REC_3"/>
    <property type="match status" value="1"/>
</dbReference>
<evidence type="ECO:0000256" key="3">
    <source>
        <dbReference type="ARBA" id="ARBA00022452"/>
    </source>
</evidence>
<comment type="similarity">
    <text evidence="8 9">Belongs to the TonB-dependent receptor family.</text>
</comment>
<dbReference type="InterPro" id="IPR037066">
    <property type="entry name" value="Plug_dom_sf"/>
</dbReference>
<accession>A0A511Y7S8</accession>